<dbReference type="EMBL" id="JAYWIO010000006">
    <property type="protein sequence ID" value="KAK7255721.1"/>
    <property type="molecule type" value="Genomic_DNA"/>
</dbReference>
<dbReference type="AlphaFoldDB" id="A0AAN9EGB5"/>
<comment type="caution">
    <text evidence="1">The sequence shown here is derived from an EMBL/GenBank/DDBJ whole genome shotgun (WGS) entry which is preliminary data.</text>
</comment>
<accession>A0AAN9EGB5</accession>
<dbReference type="Proteomes" id="UP001372338">
    <property type="component" value="Unassembled WGS sequence"/>
</dbReference>
<organism evidence="1 2">
    <name type="scientific">Crotalaria pallida</name>
    <name type="common">Smooth rattlebox</name>
    <name type="synonym">Crotalaria striata</name>
    <dbReference type="NCBI Taxonomy" id="3830"/>
    <lineage>
        <taxon>Eukaryota</taxon>
        <taxon>Viridiplantae</taxon>
        <taxon>Streptophyta</taxon>
        <taxon>Embryophyta</taxon>
        <taxon>Tracheophyta</taxon>
        <taxon>Spermatophyta</taxon>
        <taxon>Magnoliopsida</taxon>
        <taxon>eudicotyledons</taxon>
        <taxon>Gunneridae</taxon>
        <taxon>Pentapetalae</taxon>
        <taxon>rosids</taxon>
        <taxon>fabids</taxon>
        <taxon>Fabales</taxon>
        <taxon>Fabaceae</taxon>
        <taxon>Papilionoideae</taxon>
        <taxon>50 kb inversion clade</taxon>
        <taxon>genistoids sensu lato</taxon>
        <taxon>core genistoids</taxon>
        <taxon>Crotalarieae</taxon>
        <taxon>Crotalaria</taxon>
    </lineage>
</organism>
<reference evidence="1 2" key="1">
    <citation type="submission" date="2024-01" db="EMBL/GenBank/DDBJ databases">
        <title>The genomes of 5 underutilized Papilionoideae crops provide insights into root nodulation and disease resistanc.</title>
        <authorList>
            <person name="Yuan L."/>
        </authorList>
    </citation>
    <scope>NUCLEOTIDE SEQUENCE [LARGE SCALE GENOMIC DNA]</scope>
    <source>
        <strain evidence="1">ZHUSHIDOU_FW_LH</strain>
        <tissue evidence="1">Leaf</tissue>
    </source>
</reference>
<proteinExistence type="predicted"/>
<protein>
    <submittedName>
        <fullName evidence="1">Uncharacterized protein</fullName>
    </submittedName>
</protein>
<evidence type="ECO:0000313" key="2">
    <source>
        <dbReference type="Proteomes" id="UP001372338"/>
    </source>
</evidence>
<gene>
    <name evidence="1" type="ORF">RIF29_29140</name>
</gene>
<evidence type="ECO:0000313" key="1">
    <source>
        <dbReference type="EMBL" id="KAK7255721.1"/>
    </source>
</evidence>
<name>A0AAN9EGB5_CROPI</name>
<keyword evidence="2" id="KW-1185">Reference proteome</keyword>
<sequence>MPETESVPSVTVSIMKSPTVKEPSPFTATMASRRRIVVVAHTRCHRSGFTFVVRTVAGAGAVRGEDGEGGNWVWQVGTVDGCERGRSRLCKAIAQGGRVAMVGGYGKGRCCDGEVGMREVKWCHHGRLMMAFYTKFPVIISRQINSSPLPTSSATPTLTPSLSSAPSPFWFESQPLQNALVRNAVPKSRFLPLNPVPNVRFLRSGPVRGSCDAIRILTHKLTVSPQQGEGLVAVAAIAREGKSETTLLGWG</sequence>